<organism evidence="1 2">
    <name type="scientific">[Clostridium] leptum</name>
    <dbReference type="NCBI Taxonomy" id="1535"/>
    <lineage>
        <taxon>Bacteria</taxon>
        <taxon>Bacillati</taxon>
        <taxon>Bacillota</taxon>
        <taxon>Clostridia</taxon>
        <taxon>Eubacteriales</taxon>
        <taxon>Oscillospiraceae</taxon>
        <taxon>Oscillospiraceae incertae sedis</taxon>
    </lineage>
</organism>
<dbReference type="Proteomes" id="UP000284751">
    <property type="component" value="Unassembled WGS sequence"/>
</dbReference>
<gene>
    <name evidence="1" type="ORF">DWY99_13955</name>
</gene>
<name>A0A412ARE7_9FIRM</name>
<sequence length="108" mass="12648">MILLISVILQVVILLLMSGYVFCLLLAKHGMMLKVSFTYLIVLIDLCPQKEQIDQIQVLLISQMRRYREELEIAHYLVQKEINIVRRKRYEDCAISKSGKTINVLIRI</sequence>
<protein>
    <submittedName>
        <fullName evidence="1">Uncharacterized protein</fullName>
    </submittedName>
</protein>
<dbReference type="AlphaFoldDB" id="A0A412ARE7"/>
<evidence type="ECO:0000313" key="1">
    <source>
        <dbReference type="EMBL" id="RGQ33558.1"/>
    </source>
</evidence>
<proteinExistence type="predicted"/>
<dbReference type="EMBL" id="QRTC01000096">
    <property type="protein sequence ID" value="RGQ33558.1"/>
    <property type="molecule type" value="Genomic_DNA"/>
</dbReference>
<comment type="caution">
    <text evidence="1">The sequence shown here is derived from an EMBL/GenBank/DDBJ whole genome shotgun (WGS) entry which is preliminary data.</text>
</comment>
<evidence type="ECO:0000313" key="2">
    <source>
        <dbReference type="Proteomes" id="UP000284751"/>
    </source>
</evidence>
<accession>A0A412ARE7</accession>
<reference evidence="1 2" key="1">
    <citation type="submission" date="2018-08" db="EMBL/GenBank/DDBJ databases">
        <title>A genome reference for cultivated species of the human gut microbiota.</title>
        <authorList>
            <person name="Zou Y."/>
            <person name="Xue W."/>
            <person name="Luo G."/>
        </authorList>
    </citation>
    <scope>NUCLEOTIDE SEQUENCE [LARGE SCALE GENOMIC DNA]</scope>
    <source>
        <strain evidence="1 2">AF28-26</strain>
    </source>
</reference>